<dbReference type="InterPro" id="IPR036389">
    <property type="entry name" value="RNase_III_sf"/>
</dbReference>
<feature type="region of interest" description="Disordered" evidence="3">
    <location>
        <begin position="174"/>
        <end position="247"/>
    </location>
</feature>
<organism evidence="6 7">
    <name type="scientific">Dacryopinax primogenitus (strain DJM 731)</name>
    <name type="common">Brown rot fungus</name>
    <dbReference type="NCBI Taxonomy" id="1858805"/>
    <lineage>
        <taxon>Eukaryota</taxon>
        <taxon>Fungi</taxon>
        <taxon>Dikarya</taxon>
        <taxon>Basidiomycota</taxon>
        <taxon>Agaricomycotina</taxon>
        <taxon>Dacrymycetes</taxon>
        <taxon>Dacrymycetales</taxon>
        <taxon>Dacrymycetaceae</taxon>
        <taxon>Dacryopinax</taxon>
    </lineage>
</organism>
<dbReference type="Proteomes" id="UP000030653">
    <property type="component" value="Unassembled WGS sequence"/>
</dbReference>
<dbReference type="GO" id="GO:0004525">
    <property type="term" value="F:ribonuclease III activity"/>
    <property type="evidence" value="ECO:0007669"/>
    <property type="project" value="InterPro"/>
</dbReference>
<dbReference type="Pfam" id="PF00636">
    <property type="entry name" value="Ribonuclease_3"/>
    <property type="match status" value="1"/>
</dbReference>
<dbReference type="GO" id="GO:0003723">
    <property type="term" value="F:RNA binding"/>
    <property type="evidence" value="ECO:0007669"/>
    <property type="project" value="UniProtKB-UniRule"/>
</dbReference>
<evidence type="ECO:0000259" key="4">
    <source>
        <dbReference type="PROSITE" id="PS50137"/>
    </source>
</evidence>
<dbReference type="GO" id="GO:0006396">
    <property type="term" value="P:RNA processing"/>
    <property type="evidence" value="ECO:0007669"/>
    <property type="project" value="InterPro"/>
</dbReference>
<dbReference type="STRING" id="1858805.M5FV43"/>
<evidence type="ECO:0000313" key="7">
    <source>
        <dbReference type="Proteomes" id="UP000030653"/>
    </source>
</evidence>
<protein>
    <recommendedName>
        <fullName evidence="8">DRBM domain-containing protein</fullName>
    </recommendedName>
</protein>
<name>M5FV43_DACPD</name>
<dbReference type="Pfam" id="PF00035">
    <property type="entry name" value="dsrm"/>
    <property type="match status" value="1"/>
</dbReference>
<feature type="region of interest" description="Disordered" evidence="3">
    <location>
        <begin position="1"/>
        <end position="21"/>
    </location>
</feature>
<dbReference type="PROSITE" id="PS50142">
    <property type="entry name" value="RNASE_3_2"/>
    <property type="match status" value="1"/>
</dbReference>
<evidence type="ECO:0008006" key="8">
    <source>
        <dbReference type="Google" id="ProtNLM"/>
    </source>
</evidence>
<keyword evidence="7" id="KW-1185">Reference proteome</keyword>
<dbReference type="OrthoDB" id="3353871at2759"/>
<dbReference type="Gene3D" id="1.10.1520.10">
    <property type="entry name" value="Ribonuclease III domain"/>
    <property type="match status" value="1"/>
</dbReference>
<evidence type="ECO:0000256" key="3">
    <source>
        <dbReference type="SAM" id="MobiDB-lite"/>
    </source>
</evidence>
<keyword evidence="1 2" id="KW-0694">RNA-binding</keyword>
<feature type="compositionally biased region" description="Basic and acidic residues" evidence="3">
    <location>
        <begin position="235"/>
        <end position="247"/>
    </location>
</feature>
<dbReference type="SMART" id="SM00358">
    <property type="entry name" value="DSRM"/>
    <property type="match status" value="1"/>
</dbReference>
<dbReference type="PROSITE" id="PS50137">
    <property type="entry name" value="DS_RBD"/>
    <property type="match status" value="1"/>
</dbReference>
<evidence type="ECO:0000313" key="6">
    <source>
        <dbReference type="EMBL" id="EJU00124.1"/>
    </source>
</evidence>
<gene>
    <name evidence="6" type="ORF">DACRYDRAFT_117691</name>
</gene>
<dbReference type="SUPFAM" id="SSF54768">
    <property type="entry name" value="dsRNA-binding domain-like"/>
    <property type="match status" value="1"/>
</dbReference>
<dbReference type="InterPro" id="IPR000999">
    <property type="entry name" value="RNase_III_dom"/>
</dbReference>
<feature type="domain" description="DRBM" evidence="4">
    <location>
        <begin position="289"/>
        <end position="356"/>
    </location>
</feature>
<dbReference type="RefSeq" id="XP_040627021.1">
    <property type="nucleotide sequence ID" value="XM_040770436.1"/>
</dbReference>
<evidence type="ECO:0000259" key="5">
    <source>
        <dbReference type="PROSITE" id="PS50142"/>
    </source>
</evidence>
<accession>M5FV43</accession>
<dbReference type="SUPFAM" id="SSF69065">
    <property type="entry name" value="RNase III domain-like"/>
    <property type="match status" value="1"/>
</dbReference>
<feature type="domain" description="RNase III" evidence="5">
    <location>
        <begin position="61"/>
        <end position="156"/>
    </location>
</feature>
<dbReference type="Gene3D" id="3.30.160.20">
    <property type="match status" value="1"/>
</dbReference>
<dbReference type="HOGENOM" id="CLU_776177_0_0_1"/>
<feature type="compositionally biased region" description="Pro residues" evidence="3">
    <location>
        <begin position="188"/>
        <end position="199"/>
    </location>
</feature>
<dbReference type="AlphaFoldDB" id="M5FV43"/>
<dbReference type="InterPro" id="IPR014720">
    <property type="entry name" value="dsRBD_dom"/>
</dbReference>
<evidence type="ECO:0000256" key="1">
    <source>
        <dbReference type="ARBA" id="ARBA00022884"/>
    </source>
</evidence>
<reference evidence="6 7" key="1">
    <citation type="journal article" date="2012" name="Science">
        <title>The Paleozoic origin of enzymatic lignin decomposition reconstructed from 31 fungal genomes.</title>
        <authorList>
            <person name="Floudas D."/>
            <person name="Binder M."/>
            <person name="Riley R."/>
            <person name="Barry K."/>
            <person name="Blanchette R.A."/>
            <person name="Henrissat B."/>
            <person name="Martinez A.T."/>
            <person name="Otillar R."/>
            <person name="Spatafora J.W."/>
            <person name="Yadav J.S."/>
            <person name="Aerts A."/>
            <person name="Benoit I."/>
            <person name="Boyd A."/>
            <person name="Carlson A."/>
            <person name="Copeland A."/>
            <person name="Coutinho P.M."/>
            <person name="de Vries R.P."/>
            <person name="Ferreira P."/>
            <person name="Findley K."/>
            <person name="Foster B."/>
            <person name="Gaskell J."/>
            <person name="Glotzer D."/>
            <person name="Gorecki P."/>
            <person name="Heitman J."/>
            <person name="Hesse C."/>
            <person name="Hori C."/>
            <person name="Igarashi K."/>
            <person name="Jurgens J.A."/>
            <person name="Kallen N."/>
            <person name="Kersten P."/>
            <person name="Kohler A."/>
            <person name="Kuees U."/>
            <person name="Kumar T.K.A."/>
            <person name="Kuo A."/>
            <person name="LaButti K."/>
            <person name="Larrondo L.F."/>
            <person name="Lindquist E."/>
            <person name="Ling A."/>
            <person name="Lombard V."/>
            <person name="Lucas S."/>
            <person name="Lundell T."/>
            <person name="Martin R."/>
            <person name="McLaughlin D.J."/>
            <person name="Morgenstern I."/>
            <person name="Morin E."/>
            <person name="Murat C."/>
            <person name="Nagy L.G."/>
            <person name="Nolan M."/>
            <person name="Ohm R.A."/>
            <person name="Patyshakuliyeva A."/>
            <person name="Rokas A."/>
            <person name="Ruiz-Duenas F.J."/>
            <person name="Sabat G."/>
            <person name="Salamov A."/>
            <person name="Samejima M."/>
            <person name="Schmutz J."/>
            <person name="Slot J.C."/>
            <person name="St John F."/>
            <person name="Stenlid J."/>
            <person name="Sun H."/>
            <person name="Sun S."/>
            <person name="Syed K."/>
            <person name="Tsang A."/>
            <person name="Wiebenga A."/>
            <person name="Young D."/>
            <person name="Pisabarro A."/>
            <person name="Eastwood D.C."/>
            <person name="Martin F."/>
            <person name="Cullen D."/>
            <person name="Grigoriev I.V."/>
            <person name="Hibbett D.S."/>
        </authorList>
    </citation>
    <scope>NUCLEOTIDE SEQUENCE [LARGE SCALE GENOMIC DNA]</scope>
    <source>
        <strain evidence="6 7">DJM-731 SS1</strain>
    </source>
</reference>
<dbReference type="CDD" id="cd00048">
    <property type="entry name" value="DSRM_SF"/>
    <property type="match status" value="1"/>
</dbReference>
<dbReference type="EMBL" id="JH795868">
    <property type="protein sequence ID" value="EJU00124.1"/>
    <property type="molecule type" value="Genomic_DNA"/>
</dbReference>
<sequence length="357" mass="39623">MYFEHSAVTSQSEDVPQPMTEDGEVTLPRSIMDLDPPLLQIIDEDSLDVVLNPLSNEATMSGISRRAAHKRFQVLGQDLIKFAALRFLWDKYPMDTAIAVQKKRDMFCTNHQLAIFAKLYRLTTSLQSTGANITDVEKTYAGIFEAYVGAAIVEMSIDRVYDWVHRICKSYGQETEPSEQLRDNQPVMSPPPLPVPPSGHLPNISPRYPPGAMGTTGFNYNYPPPNAYGSPQPSRDPRIKQDPDEYHPSMPLISSRPAYPSQPQPAPYFQQPAYRQTPVFPATASKVSGSLAALRQKATQLKREVSFTDASTGPDHQKTWTCSLLVDHIEVGVGTASSKQVAKDIAAQQGLIYLGWI</sequence>
<dbReference type="GeneID" id="63685498"/>
<evidence type="ECO:0000256" key="2">
    <source>
        <dbReference type="PROSITE-ProRule" id="PRU00266"/>
    </source>
</evidence>
<proteinExistence type="predicted"/>